<reference evidence="2" key="1">
    <citation type="journal article" date="2024" name="IScience">
        <title>Strigolactones Initiate the Formation of Haustorium-like Structures in Castilleja.</title>
        <authorList>
            <person name="Buerger M."/>
            <person name="Peterson D."/>
            <person name="Chory J."/>
        </authorList>
    </citation>
    <scope>NUCLEOTIDE SEQUENCE [LARGE SCALE GENOMIC DNA]</scope>
</reference>
<proteinExistence type="predicted"/>
<organism evidence="1 2">
    <name type="scientific">Castilleja foliolosa</name>
    <dbReference type="NCBI Taxonomy" id="1961234"/>
    <lineage>
        <taxon>Eukaryota</taxon>
        <taxon>Viridiplantae</taxon>
        <taxon>Streptophyta</taxon>
        <taxon>Embryophyta</taxon>
        <taxon>Tracheophyta</taxon>
        <taxon>Spermatophyta</taxon>
        <taxon>Magnoliopsida</taxon>
        <taxon>eudicotyledons</taxon>
        <taxon>Gunneridae</taxon>
        <taxon>Pentapetalae</taxon>
        <taxon>asterids</taxon>
        <taxon>lamiids</taxon>
        <taxon>Lamiales</taxon>
        <taxon>Orobanchaceae</taxon>
        <taxon>Pedicularideae</taxon>
        <taxon>Castillejinae</taxon>
        <taxon>Castilleja</taxon>
    </lineage>
</organism>
<protein>
    <submittedName>
        <fullName evidence="1">Uncharacterized protein</fullName>
    </submittedName>
</protein>
<dbReference type="EMBL" id="JAVIJP010000026">
    <property type="protein sequence ID" value="KAL3636739.1"/>
    <property type="molecule type" value="Genomic_DNA"/>
</dbReference>
<gene>
    <name evidence="1" type="ORF">CASFOL_019038</name>
</gene>
<keyword evidence="2" id="KW-1185">Reference proteome</keyword>
<sequence>MATTISGGFELGSYKSVADWMVAELRQLQWIGDSGISIGGGGNLELGLVGN</sequence>
<accession>A0ABD3D628</accession>
<evidence type="ECO:0000313" key="2">
    <source>
        <dbReference type="Proteomes" id="UP001632038"/>
    </source>
</evidence>
<comment type="caution">
    <text evidence="1">The sequence shown here is derived from an EMBL/GenBank/DDBJ whole genome shotgun (WGS) entry which is preliminary data.</text>
</comment>
<dbReference type="Proteomes" id="UP001632038">
    <property type="component" value="Unassembled WGS sequence"/>
</dbReference>
<evidence type="ECO:0000313" key="1">
    <source>
        <dbReference type="EMBL" id="KAL3636739.1"/>
    </source>
</evidence>
<dbReference type="AlphaFoldDB" id="A0ABD3D628"/>
<name>A0ABD3D628_9LAMI</name>